<keyword evidence="3" id="KW-1185">Reference proteome</keyword>
<feature type="region of interest" description="Disordered" evidence="1">
    <location>
        <begin position="587"/>
        <end position="616"/>
    </location>
</feature>
<accession>A0AAD7UTH8</accession>
<feature type="region of interest" description="Disordered" evidence="1">
    <location>
        <begin position="131"/>
        <end position="156"/>
    </location>
</feature>
<protein>
    <submittedName>
        <fullName evidence="2">Uncharacterized protein</fullName>
    </submittedName>
</protein>
<dbReference type="Proteomes" id="UP001234581">
    <property type="component" value="Unassembled WGS sequence"/>
</dbReference>
<feature type="region of interest" description="Disordered" evidence="1">
    <location>
        <begin position="624"/>
        <end position="643"/>
    </location>
</feature>
<feature type="compositionally biased region" description="Polar residues" evidence="1">
    <location>
        <begin position="141"/>
        <end position="152"/>
    </location>
</feature>
<feature type="region of interest" description="Disordered" evidence="1">
    <location>
        <begin position="660"/>
        <end position="745"/>
    </location>
</feature>
<evidence type="ECO:0000256" key="1">
    <source>
        <dbReference type="SAM" id="MobiDB-lite"/>
    </source>
</evidence>
<proteinExistence type="predicted"/>
<dbReference type="GeneID" id="83218518"/>
<gene>
    <name evidence="2" type="ORF">O0I10_011116</name>
</gene>
<comment type="caution">
    <text evidence="2">The sequence shown here is derived from an EMBL/GenBank/DDBJ whole genome shotgun (WGS) entry which is preliminary data.</text>
</comment>
<name>A0AAD7UTH8_9FUNG</name>
<organism evidence="2 3">
    <name type="scientific">Lichtheimia ornata</name>
    <dbReference type="NCBI Taxonomy" id="688661"/>
    <lineage>
        <taxon>Eukaryota</taxon>
        <taxon>Fungi</taxon>
        <taxon>Fungi incertae sedis</taxon>
        <taxon>Mucoromycota</taxon>
        <taxon>Mucoromycotina</taxon>
        <taxon>Mucoromycetes</taxon>
        <taxon>Mucorales</taxon>
        <taxon>Lichtheimiaceae</taxon>
        <taxon>Lichtheimia</taxon>
    </lineage>
</organism>
<feature type="region of interest" description="Disordered" evidence="1">
    <location>
        <begin position="433"/>
        <end position="489"/>
    </location>
</feature>
<reference evidence="2 3" key="1">
    <citation type="submission" date="2023-03" db="EMBL/GenBank/DDBJ databases">
        <title>Genome sequence of Lichtheimia ornata CBS 291.66.</title>
        <authorList>
            <person name="Mohabir J.T."/>
            <person name="Shea T.P."/>
            <person name="Kurbessoian T."/>
            <person name="Berby B."/>
            <person name="Fontaine J."/>
            <person name="Livny J."/>
            <person name="Gnirke A."/>
            <person name="Stajich J.E."/>
            <person name="Cuomo C.A."/>
        </authorList>
    </citation>
    <scope>NUCLEOTIDE SEQUENCE [LARGE SCALE GENOMIC DNA]</scope>
    <source>
        <strain evidence="2">CBS 291.66</strain>
    </source>
</reference>
<evidence type="ECO:0000313" key="3">
    <source>
        <dbReference type="Proteomes" id="UP001234581"/>
    </source>
</evidence>
<evidence type="ECO:0000313" key="2">
    <source>
        <dbReference type="EMBL" id="KAJ8653268.1"/>
    </source>
</evidence>
<feature type="compositionally biased region" description="Basic and acidic residues" evidence="1">
    <location>
        <begin position="604"/>
        <end position="616"/>
    </location>
</feature>
<feature type="region of interest" description="Disordered" evidence="1">
    <location>
        <begin position="789"/>
        <end position="836"/>
    </location>
</feature>
<dbReference type="RefSeq" id="XP_058338182.1">
    <property type="nucleotide sequence ID" value="XM_058491087.1"/>
</dbReference>
<feature type="compositionally biased region" description="Acidic residues" evidence="1">
    <location>
        <begin position="792"/>
        <end position="809"/>
    </location>
</feature>
<dbReference type="EMBL" id="JARTCD010000082">
    <property type="protein sequence ID" value="KAJ8653268.1"/>
    <property type="molecule type" value="Genomic_DNA"/>
</dbReference>
<feature type="compositionally biased region" description="Basic and acidic residues" evidence="1">
    <location>
        <begin position="433"/>
        <end position="457"/>
    </location>
</feature>
<feature type="region of interest" description="Disordered" evidence="1">
    <location>
        <begin position="541"/>
        <end position="562"/>
    </location>
</feature>
<sequence>MNPVSSAKKGGFIGIDHATTTNNDKQAPLLSYRYNDHSLQIEETTIAHDNATVHVRHEIEASTLEEGLVTTIQHVVYCQQKDKTPILIIICSTGKEHDYVAFWYNVSTRQTKRIELPIDFTSKITSVSITETPSRMPKSPAINSKDTTNSASKRPEKEDWSHAIAFTLSDGSTCIGLLILYPDEILFDTHEYIDPSLVDDEDITASTMIVGGMEDNRTGYNRPRVLLGTSQGKVIAFRVSKTDAGEMELSRSDQTRFMELEPSPIVLLSSLRADTRTIIAVGQHAFKSKGNSTKPTKQGVINILATFGNGRKSGLRVRPSLTKHLCDLDVLRLTQGPNKDFRITAAFREQRYSNDLEVFCIYVGYRLESSNFEFKVKEPRRSGIMDLFQLGSGCIAMMAGQDDDRIRIMNNVPQPKQQNDTQHYLHDNTFTPKELEHDNMASPNREETPDIKNDRSELSFTESEAVSPHSPISRYAGSDTDGYGYSPDNISNSRRFPIIRRHEDTTDTRDIDHHVLEEENSFEEKITAARARRQPIVVRHIDTEEEDEDNEQCSLTSSPERVPELQGTAYSFLNSIQHTQQITEFGQEQQSIQREDEIEVNQEQQKDTSRIDVDHEQQNGLAAAPLNKKGDDLGTVPPPLNDPQQLQTLVEEIGIVMNGASQQQQPQPQRSYDNSASDGIVPSESIQPLDGKQDISSEKAYTVFEESQSTQSKYPDLNTLDDQDDNPLITPDNIPPSQDQKDLPSMAIHDETASQDKEDLSISQEPQALTQVESNDANGMNEANATPSALESVDENVDIPDPPAADEVETPIYTQEGTTMPTTIEEEEEDNAMDNTGFLDDLDDYYDEEQVQALAGENSSFAGFLPLASDTAIENNIKLLSDALEGHMTQHLESTVSTPAFDSSQMNGALDDNQQLSMQTTTVPDALSDIGVGRNPSMEHFADKLNQWRPKAVNDTLFVDLLLKQVDPQYIVNDTYLKENASDLLGKLTQNSTQASQALYYLSSLEDVDCGPTLTSLDNVSDHERIKIMVYHMLDQGSYKDAMEYISDAAWVGDALQYKILKTLEKHCDITNFVQTTGIAKRSLNDAMAYVELLWDKSLAEALEYMGSMENMDWQHRCLEWILDRVYQDDAKFDAKDAKTLGAFKYTKERCQQFLKHSKESPSPIAKLALMHYYESQEEWFSALKVTKELEAMPAHTRQHPAYEACLTMDRSVRQSMPDTLRHLPEEIMLNPRGQATGEYKDFFDTHGKDAGFKLFGMALRGRLNERKRKAAEQAEAFPNKR</sequence>